<reference evidence="2" key="1">
    <citation type="submission" date="2023-03" db="EMBL/GenBank/DDBJ databases">
        <title>Massive genome expansion in bonnet fungi (Mycena s.s.) driven by repeated elements and novel gene families across ecological guilds.</title>
        <authorList>
            <consortium name="Lawrence Berkeley National Laboratory"/>
            <person name="Harder C.B."/>
            <person name="Miyauchi S."/>
            <person name="Viragh M."/>
            <person name="Kuo A."/>
            <person name="Thoen E."/>
            <person name="Andreopoulos B."/>
            <person name="Lu D."/>
            <person name="Skrede I."/>
            <person name="Drula E."/>
            <person name="Henrissat B."/>
            <person name="Morin E."/>
            <person name="Kohler A."/>
            <person name="Barry K."/>
            <person name="LaButti K."/>
            <person name="Morin E."/>
            <person name="Salamov A."/>
            <person name="Lipzen A."/>
            <person name="Mereny Z."/>
            <person name="Hegedus B."/>
            <person name="Baldrian P."/>
            <person name="Stursova M."/>
            <person name="Weitz H."/>
            <person name="Taylor A."/>
            <person name="Grigoriev I.V."/>
            <person name="Nagy L.G."/>
            <person name="Martin F."/>
            <person name="Kauserud H."/>
        </authorList>
    </citation>
    <scope>NUCLEOTIDE SEQUENCE</scope>
    <source>
        <strain evidence="2">CBHHK067</strain>
    </source>
</reference>
<keyword evidence="1" id="KW-0812">Transmembrane</keyword>
<dbReference type="EMBL" id="JARKIE010000415">
    <property type="protein sequence ID" value="KAJ7642815.1"/>
    <property type="molecule type" value="Genomic_DNA"/>
</dbReference>
<feature type="transmembrane region" description="Helical" evidence="1">
    <location>
        <begin position="78"/>
        <end position="100"/>
    </location>
</feature>
<feature type="transmembrane region" description="Helical" evidence="1">
    <location>
        <begin position="159"/>
        <end position="179"/>
    </location>
</feature>
<accession>A0AAD7C9F2</accession>
<keyword evidence="1" id="KW-1133">Transmembrane helix</keyword>
<evidence type="ECO:0000313" key="3">
    <source>
        <dbReference type="Proteomes" id="UP001221757"/>
    </source>
</evidence>
<evidence type="ECO:0000313" key="2">
    <source>
        <dbReference type="EMBL" id="KAJ7642815.1"/>
    </source>
</evidence>
<comment type="caution">
    <text evidence="2">The sequence shown here is derived from an EMBL/GenBank/DDBJ whole genome shotgun (WGS) entry which is preliminary data.</text>
</comment>
<protein>
    <submittedName>
        <fullName evidence="2">Uncharacterized protein</fullName>
    </submittedName>
</protein>
<proteinExistence type="predicted"/>
<sequence length="275" mass="30977">MSSSAAAELAVSEAVLHDVLILRYISAAGLTLIWSAKFTSSKFLFLAMRYLVPGVMITQTIQLAGLSNVLLSNEFCKAWMTFIVLVGWVTIAISNWFALLRAWVLWDRNRTFIISTLLFFTAMHATTLALALIGVAHMINTLYFEPFLQLCGFSAFSDIGVVWIPELLFAFVMLMAMGWKVRMRPKTLKGLHEDGFGFCLARLTLANTVVFLAARITLMFCLLFFMWCFTTTTTCRMILGLRRSAERARLIEAAASRDSRHAQFIGLARIQRQDS</sequence>
<feature type="transmembrane region" description="Helical" evidence="1">
    <location>
        <begin position="112"/>
        <end position="139"/>
    </location>
</feature>
<dbReference type="Proteomes" id="UP001221757">
    <property type="component" value="Unassembled WGS sequence"/>
</dbReference>
<keyword evidence="3" id="KW-1185">Reference proteome</keyword>
<dbReference type="AlphaFoldDB" id="A0AAD7C9F2"/>
<feature type="transmembrane region" description="Helical" evidence="1">
    <location>
        <begin position="50"/>
        <end position="72"/>
    </location>
</feature>
<keyword evidence="1" id="KW-0472">Membrane</keyword>
<name>A0AAD7C9F2_MYCRO</name>
<gene>
    <name evidence="2" type="ORF">B0H17DRAFT_1216357</name>
</gene>
<organism evidence="2 3">
    <name type="scientific">Mycena rosella</name>
    <name type="common">Pink bonnet</name>
    <name type="synonym">Agaricus rosellus</name>
    <dbReference type="NCBI Taxonomy" id="1033263"/>
    <lineage>
        <taxon>Eukaryota</taxon>
        <taxon>Fungi</taxon>
        <taxon>Dikarya</taxon>
        <taxon>Basidiomycota</taxon>
        <taxon>Agaricomycotina</taxon>
        <taxon>Agaricomycetes</taxon>
        <taxon>Agaricomycetidae</taxon>
        <taxon>Agaricales</taxon>
        <taxon>Marasmiineae</taxon>
        <taxon>Mycenaceae</taxon>
        <taxon>Mycena</taxon>
    </lineage>
</organism>
<feature type="transmembrane region" description="Helical" evidence="1">
    <location>
        <begin position="200"/>
        <end position="227"/>
    </location>
</feature>
<feature type="transmembrane region" description="Helical" evidence="1">
    <location>
        <begin position="20"/>
        <end position="38"/>
    </location>
</feature>
<evidence type="ECO:0000256" key="1">
    <source>
        <dbReference type="SAM" id="Phobius"/>
    </source>
</evidence>